<gene>
    <name evidence="2" type="ORF">D0544_12930</name>
</gene>
<keyword evidence="3" id="KW-1185">Reference proteome</keyword>
<evidence type="ECO:0000256" key="1">
    <source>
        <dbReference type="SAM" id="SignalP"/>
    </source>
</evidence>
<evidence type="ECO:0000313" key="2">
    <source>
        <dbReference type="EMBL" id="RRJ82753.1"/>
    </source>
</evidence>
<feature type="chain" id="PRO_5018248783" evidence="1">
    <location>
        <begin position="18"/>
        <end position="93"/>
    </location>
</feature>
<dbReference type="EMBL" id="QWEZ01000002">
    <property type="protein sequence ID" value="RRJ82753.1"/>
    <property type="molecule type" value="Genomic_DNA"/>
</dbReference>
<reference evidence="2 3" key="1">
    <citation type="submission" date="2018-08" db="EMBL/GenBank/DDBJ databases">
        <authorList>
            <person name="Khan S.A."/>
        </authorList>
    </citation>
    <scope>NUCLEOTIDE SEQUENCE [LARGE SCALE GENOMIC DNA]</scope>
    <source>
        <strain evidence="2 3">GTF-13</strain>
    </source>
</reference>
<evidence type="ECO:0000313" key="3">
    <source>
        <dbReference type="Proteomes" id="UP000280792"/>
    </source>
</evidence>
<reference evidence="2 3" key="2">
    <citation type="submission" date="2018-12" db="EMBL/GenBank/DDBJ databases">
        <title>Simiduia agarivorans gen. nov., sp. nov., a marine, agarolytic bacterium isolated from shallow coastal water from Keelung, Taiwan.</title>
        <authorList>
            <person name="Shieh W.Y."/>
        </authorList>
    </citation>
    <scope>NUCLEOTIDE SEQUENCE [LARGE SCALE GENOMIC DNA]</scope>
    <source>
        <strain evidence="2 3">GTF-13</strain>
    </source>
</reference>
<organism evidence="2 3">
    <name type="scientific">Aestuariirhabdus litorea</name>
    <dbReference type="NCBI Taxonomy" id="2528527"/>
    <lineage>
        <taxon>Bacteria</taxon>
        <taxon>Pseudomonadati</taxon>
        <taxon>Pseudomonadota</taxon>
        <taxon>Gammaproteobacteria</taxon>
        <taxon>Oceanospirillales</taxon>
        <taxon>Aestuariirhabdaceae</taxon>
        <taxon>Aestuariirhabdus</taxon>
    </lineage>
</organism>
<keyword evidence="1" id="KW-0732">Signal</keyword>
<dbReference type="AlphaFoldDB" id="A0A3P3VPK9"/>
<accession>A0A3P3VPK9</accession>
<dbReference type="Proteomes" id="UP000280792">
    <property type="component" value="Unassembled WGS sequence"/>
</dbReference>
<sequence>MAAGCLLSLMSASSVMADQTYVCTQAGMERIISVVYQSPEESVPCEVVYQKDGEVQKLWNADSEQGYCERNAEAFVDRQRGWGWECNLTGSGS</sequence>
<comment type="caution">
    <text evidence="2">The sequence shown here is derived from an EMBL/GenBank/DDBJ whole genome shotgun (WGS) entry which is preliminary data.</text>
</comment>
<protein>
    <submittedName>
        <fullName evidence="2">Uncharacterized protein</fullName>
    </submittedName>
</protein>
<proteinExistence type="predicted"/>
<feature type="signal peptide" evidence="1">
    <location>
        <begin position="1"/>
        <end position="17"/>
    </location>
</feature>
<name>A0A3P3VPK9_9GAMM</name>